<proteinExistence type="predicted"/>
<sequence>MKERSPGRERSDVVCVMKKRLFVNENENYFIRTGILLVSNLSKSIGQYANVAIGSEVSFVKKVLLITSPEEE</sequence>
<organism evidence="1 2">
    <name type="scientific">Bacillus paranthracis</name>
    <dbReference type="NCBI Taxonomy" id="2026186"/>
    <lineage>
        <taxon>Bacteria</taxon>
        <taxon>Bacillati</taxon>
        <taxon>Bacillota</taxon>
        <taxon>Bacilli</taxon>
        <taxon>Bacillales</taxon>
        <taxon>Bacillaceae</taxon>
        <taxon>Bacillus</taxon>
        <taxon>Bacillus cereus group</taxon>
    </lineage>
</organism>
<accession>A0A9X8SQ32</accession>
<dbReference type="EMBL" id="FWZC01000126">
    <property type="protein sequence ID" value="SME53310.1"/>
    <property type="molecule type" value="Genomic_DNA"/>
</dbReference>
<dbReference type="Proteomes" id="UP000194435">
    <property type="component" value="Unassembled WGS sequence"/>
</dbReference>
<evidence type="ECO:0000313" key="2">
    <source>
        <dbReference type="Proteomes" id="UP000194435"/>
    </source>
</evidence>
<name>A0A9X8SQ32_9BACI</name>
<evidence type="ECO:0000313" key="1">
    <source>
        <dbReference type="EMBL" id="SME53310.1"/>
    </source>
</evidence>
<protein>
    <submittedName>
        <fullName evidence="1">Uncharacterized protein</fullName>
    </submittedName>
</protein>
<reference evidence="1 2" key="1">
    <citation type="submission" date="2017-04" db="EMBL/GenBank/DDBJ databases">
        <authorList>
            <person name="Criscuolo A."/>
        </authorList>
    </citation>
    <scope>NUCLEOTIDE SEQUENCE [LARGE SCALE GENOMIC DNA]</scope>
    <source>
        <strain evidence="1">16-00221</strain>
    </source>
</reference>
<comment type="caution">
    <text evidence="1">The sequence shown here is derived from an EMBL/GenBank/DDBJ whole genome shotgun (WGS) entry which is preliminary data.</text>
</comment>
<dbReference type="AlphaFoldDB" id="A0A9X8SQ32"/>
<dbReference type="RefSeq" id="WP_061130411.1">
    <property type="nucleotide sequence ID" value="NZ_JBPAMV010000001.1"/>
</dbReference>
<gene>
    <name evidence="1" type="ORF">BACERE00221_05526</name>
</gene>